<sequence length="295" mass="33218">MEKSIHTVLKSVLLLSTCLLVFVAIIFNPFGRTSFQSFQAFSYLTKMQGFGPRIPGSTAHENAQNYIINTLRQNGWTVELQSGQMSGLPYHNILAWKGKKQISILLGSHYDSRMKADHDKDEDFQDFPVPGSNDGGSSTAVLLELSRILPEKSTKNIGFVFFDLEDQGDLNGYEWILGSREFIKNNRFRPEKMILLDMVGGYNQTIQPPSNSDEEIYESIFNSAKNLGYENFFLTQGTGGILDDHVPFLDAGIPSVDLIDIIDPGWHTAHDDLENVNLISLQRIGDTLYDWLLCQ</sequence>
<feature type="transmembrane region" description="Helical" evidence="1">
    <location>
        <begin position="12"/>
        <end position="31"/>
    </location>
</feature>
<dbReference type="Pfam" id="PF04389">
    <property type="entry name" value="Peptidase_M28"/>
    <property type="match status" value="1"/>
</dbReference>
<dbReference type="SUPFAM" id="SSF53187">
    <property type="entry name" value="Zn-dependent exopeptidases"/>
    <property type="match status" value="1"/>
</dbReference>
<keyword evidence="1" id="KW-0472">Membrane</keyword>
<keyword evidence="4" id="KW-1185">Reference proteome</keyword>
<dbReference type="InterPro" id="IPR045175">
    <property type="entry name" value="M28_fam"/>
</dbReference>
<dbReference type="GO" id="GO:0008235">
    <property type="term" value="F:metalloexopeptidase activity"/>
    <property type="evidence" value="ECO:0007669"/>
    <property type="project" value="InterPro"/>
</dbReference>
<protein>
    <recommendedName>
        <fullName evidence="2">Peptidase M28 domain-containing protein</fullName>
    </recommendedName>
</protein>
<keyword evidence="1" id="KW-1133">Transmembrane helix</keyword>
<name>A0A0P6XRY2_9CHLR</name>
<comment type="caution">
    <text evidence="3">The sequence shown here is derived from an EMBL/GenBank/DDBJ whole genome shotgun (WGS) entry which is preliminary data.</text>
</comment>
<evidence type="ECO:0000256" key="1">
    <source>
        <dbReference type="SAM" id="Phobius"/>
    </source>
</evidence>
<dbReference type="RefSeq" id="WP_062423084.1">
    <property type="nucleotide sequence ID" value="NZ_BBYA01000012.1"/>
</dbReference>
<dbReference type="Gene3D" id="3.40.630.10">
    <property type="entry name" value="Zn peptidases"/>
    <property type="match status" value="1"/>
</dbReference>
<dbReference type="STRING" id="229920.ADM99_08255"/>
<organism evidence="3 4">
    <name type="scientific">Leptolinea tardivitalis</name>
    <dbReference type="NCBI Taxonomy" id="229920"/>
    <lineage>
        <taxon>Bacteria</taxon>
        <taxon>Bacillati</taxon>
        <taxon>Chloroflexota</taxon>
        <taxon>Anaerolineae</taxon>
        <taxon>Anaerolineales</taxon>
        <taxon>Anaerolineaceae</taxon>
        <taxon>Leptolinea</taxon>
    </lineage>
</organism>
<keyword evidence="1" id="KW-0812">Transmembrane</keyword>
<dbReference type="PANTHER" id="PTHR12147:SF26">
    <property type="entry name" value="PEPTIDASE M28 DOMAIN-CONTAINING PROTEIN"/>
    <property type="match status" value="1"/>
</dbReference>
<gene>
    <name evidence="3" type="ORF">ADM99_08255</name>
</gene>
<proteinExistence type="predicted"/>
<dbReference type="PANTHER" id="PTHR12147">
    <property type="entry name" value="METALLOPEPTIDASE M28 FAMILY MEMBER"/>
    <property type="match status" value="1"/>
</dbReference>
<reference evidence="3 4" key="1">
    <citation type="submission" date="2015-07" db="EMBL/GenBank/DDBJ databases">
        <title>Genome sequence of Leptolinea tardivitalis DSM 16556.</title>
        <authorList>
            <person name="Hemp J."/>
            <person name="Ward L.M."/>
            <person name="Pace L.A."/>
            <person name="Fischer W.W."/>
        </authorList>
    </citation>
    <scope>NUCLEOTIDE SEQUENCE [LARGE SCALE GENOMIC DNA]</scope>
    <source>
        <strain evidence="3 4">YMTK-2</strain>
    </source>
</reference>
<evidence type="ECO:0000259" key="2">
    <source>
        <dbReference type="Pfam" id="PF04389"/>
    </source>
</evidence>
<dbReference type="GO" id="GO:0006508">
    <property type="term" value="P:proteolysis"/>
    <property type="evidence" value="ECO:0007669"/>
    <property type="project" value="InterPro"/>
</dbReference>
<dbReference type="OrthoDB" id="9762302at2"/>
<dbReference type="EMBL" id="LGCK01000008">
    <property type="protein sequence ID" value="KPL72405.1"/>
    <property type="molecule type" value="Genomic_DNA"/>
</dbReference>
<evidence type="ECO:0000313" key="4">
    <source>
        <dbReference type="Proteomes" id="UP000050430"/>
    </source>
</evidence>
<feature type="domain" description="Peptidase M28" evidence="2">
    <location>
        <begin position="94"/>
        <end position="290"/>
    </location>
</feature>
<evidence type="ECO:0000313" key="3">
    <source>
        <dbReference type="EMBL" id="KPL72405.1"/>
    </source>
</evidence>
<dbReference type="Proteomes" id="UP000050430">
    <property type="component" value="Unassembled WGS sequence"/>
</dbReference>
<dbReference type="InterPro" id="IPR007484">
    <property type="entry name" value="Peptidase_M28"/>
</dbReference>
<dbReference type="AlphaFoldDB" id="A0A0P6XRY2"/>
<accession>A0A0P6XRY2</accession>